<protein>
    <submittedName>
        <fullName evidence="2">MBL fold metallo-hydrolase</fullName>
    </submittedName>
</protein>
<feature type="domain" description="Metallo-beta-lactamase" evidence="1">
    <location>
        <begin position="28"/>
        <end position="191"/>
    </location>
</feature>
<gene>
    <name evidence="2" type="ORF">BST43_24865</name>
</gene>
<name>A0A1S4W174_9MYCO</name>
<dbReference type="GO" id="GO:0016787">
    <property type="term" value="F:hydrolase activity"/>
    <property type="evidence" value="ECO:0007669"/>
    <property type="project" value="UniProtKB-KW"/>
</dbReference>
<sequence length="219" mass="23820">MTTTTSNVRQIRSDLWEMRSDSPFPGLTTHAYLWTRADGNVLFYSPATEADFETIAELGGVAHQYLSHQDEAGPMLAVVKQRFGSTLHASAREEEEIVRHANLDVPTVDRHVDENGVEVIPTPGHSIGSTSYLVTGADGEKYLFTGDTMFPTEDGSWATFLVPGRGDADELVGSLRLLAGLAPDVVISSAYGGDTAVSELPDGRWRELIAQAQQSVRRT</sequence>
<dbReference type="Gene3D" id="3.60.15.10">
    <property type="entry name" value="Ribonuclease Z/Hydroxyacylglutathione hydrolase-like"/>
    <property type="match status" value="1"/>
</dbReference>
<reference evidence="2 3" key="1">
    <citation type="submission" date="2016-12" db="EMBL/GenBank/DDBJ databases">
        <title>The new phylogeny of genus Mycobacterium.</title>
        <authorList>
            <person name="Tortoli E."/>
            <person name="Trovato A."/>
            <person name="Cirillo D.M."/>
        </authorList>
    </citation>
    <scope>NUCLEOTIDE SEQUENCE [LARGE SCALE GENOMIC DNA]</scope>
    <source>
        <strain evidence="2 3">CCUG 66554</strain>
    </source>
</reference>
<dbReference type="EMBL" id="MVII01000048">
    <property type="protein sequence ID" value="ORB48348.1"/>
    <property type="molecule type" value="Genomic_DNA"/>
</dbReference>
<dbReference type="SMART" id="SM00849">
    <property type="entry name" value="Lactamase_B"/>
    <property type="match status" value="1"/>
</dbReference>
<dbReference type="RefSeq" id="WP_083019857.1">
    <property type="nucleotide sequence ID" value="NZ_CP010271.1"/>
</dbReference>
<dbReference type="Pfam" id="PF00753">
    <property type="entry name" value="Lactamase_B"/>
    <property type="match status" value="1"/>
</dbReference>
<evidence type="ECO:0000259" key="1">
    <source>
        <dbReference type="SMART" id="SM00849"/>
    </source>
</evidence>
<dbReference type="KEGG" id="msao:MYCSP_10680"/>
<organism evidence="2 3">
    <name type="scientific">Mycobacteroides saopaulense</name>
    <dbReference type="NCBI Taxonomy" id="1578165"/>
    <lineage>
        <taxon>Bacteria</taxon>
        <taxon>Bacillati</taxon>
        <taxon>Actinomycetota</taxon>
        <taxon>Actinomycetes</taxon>
        <taxon>Mycobacteriales</taxon>
        <taxon>Mycobacteriaceae</taxon>
        <taxon>Mycobacteroides</taxon>
    </lineage>
</organism>
<dbReference type="AlphaFoldDB" id="A0A1S4W174"/>
<keyword evidence="2" id="KW-0378">Hydrolase</keyword>
<comment type="caution">
    <text evidence="2">The sequence shown here is derived from an EMBL/GenBank/DDBJ whole genome shotgun (WGS) entry which is preliminary data.</text>
</comment>
<dbReference type="Proteomes" id="UP000192434">
    <property type="component" value="Unassembled WGS sequence"/>
</dbReference>
<evidence type="ECO:0000313" key="2">
    <source>
        <dbReference type="EMBL" id="ORB48348.1"/>
    </source>
</evidence>
<dbReference type="PANTHER" id="PTHR42773">
    <property type="entry name" value="METALLO-BETA-LACTAMASE-RELATED"/>
    <property type="match status" value="1"/>
</dbReference>
<accession>A0A1S4W174</accession>
<dbReference type="InterPro" id="IPR036866">
    <property type="entry name" value="RibonucZ/Hydroxyglut_hydro"/>
</dbReference>
<evidence type="ECO:0000313" key="3">
    <source>
        <dbReference type="Proteomes" id="UP000192434"/>
    </source>
</evidence>
<dbReference type="PANTHER" id="PTHR42773:SF1">
    <property type="entry name" value="METALLO-BETA-LACTAMASE FAMILY PROTEIN"/>
    <property type="match status" value="1"/>
</dbReference>
<proteinExistence type="predicted"/>
<dbReference type="OrthoDB" id="9802991at2"/>
<dbReference type="InterPro" id="IPR001279">
    <property type="entry name" value="Metallo-B-lactamas"/>
</dbReference>
<dbReference type="STRING" id="1578165.BKG68_19005"/>
<dbReference type="SUPFAM" id="SSF56281">
    <property type="entry name" value="Metallo-hydrolase/oxidoreductase"/>
    <property type="match status" value="1"/>
</dbReference>